<dbReference type="RefSeq" id="XP_007777448.1">
    <property type="nucleotide sequence ID" value="XM_007779258.1"/>
</dbReference>
<dbReference type="AlphaFoldDB" id="R7YKK0"/>
<feature type="compositionally biased region" description="Basic and acidic residues" evidence="1">
    <location>
        <begin position="430"/>
        <end position="458"/>
    </location>
</feature>
<feature type="region of interest" description="Disordered" evidence="1">
    <location>
        <begin position="269"/>
        <end position="310"/>
    </location>
</feature>
<evidence type="ECO:0000256" key="1">
    <source>
        <dbReference type="SAM" id="MobiDB-lite"/>
    </source>
</evidence>
<feature type="region of interest" description="Disordered" evidence="1">
    <location>
        <begin position="406"/>
        <end position="497"/>
    </location>
</feature>
<evidence type="ECO:0000313" key="3">
    <source>
        <dbReference type="Proteomes" id="UP000016924"/>
    </source>
</evidence>
<feature type="compositionally biased region" description="Basic and acidic residues" evidence="1">
    <location>
        <begin position="831"/>
        <end position="843"/>
    </location>
</feature>
<feature type="compositionally biased region" description="Polar residues" evidence="1">
    <location>
        <begin position="676"/>
        <end position="687"/>
    </location>
</feature>
<feature type="compositionally biased region" description="Polar residues" evidence="1">
    <location>
        <begin position="844"/>
        <end position="856"/>
    </location>
</feature>
<dbReference type="STRING" id="1168221.R7YKK0"/>
<feature type="region of interest" description="Disordered" evidence="1">
    <location>
        <begin position="877"/>
        <end position="896"/>
    </location>
</feature>
<dbReference type="Proteomes" id="UP000016924">
    <property type="component" value="Unassembled WGS sequence"/>
</dbReference>
<protein>
    <submittedName>
        <fullName evidence="2">Uncharacterized protein</fullName>
    </submittedName>
</protein>
<feature type="compositionally biased region" description="Polar residues" evidence="1">
    <location>
        <begin position="626"/>
        <end position="667"/>
    </location>
</feature>
<dbReference type="HOGENOM" id="CLU_292590_0_0_1"/>
<accession>R7YKK0</accession>
<feature type="region of interest" description="Disordered" evidence="1">
    <location>
        <begin position="545"/>
        <end position="872"/>
    </location>
</feature>
<reference evidence="3" key="1">
    <citation type="submission" date="2012-06" db="EMBL/GenBank/DDBJ databases">
        <title>The genome sequence of Coniosporium apollinis CBS 100218.</title>
        <authorList>
            <consortium name="The Broad Institute Genome Sequencing Platform"/>
            <person name="Cuomo C."/>
            <person name="Gorbushina A."/>
            <person name="Noack S."/>
            <person name="Walker B."/>
            <person name="Young S.K."/>
            <person name="Zeng Q."/>
            <person name="Gargeya S."/>
            <person name="Fitzgerald M."/>
            <person name="Haas B."/>
            <person name="Abouelleil A."/>
            <person name="Alvarado L."/>
            <person name="Arachchi H.M."/>
            <person name="Berlin A.M."/>
            <person name="Chapman S.B."/>
            <person name="Goldberg J."/>
            <person name="Griggs A."/>
            <person name="Gujja S."/>
            <person name="Hansen M."/>
            <person name="Howarth C."/>
            <person name="Imamovic A."/>
            <person name="Larimer J."/>
            <person name="McCowan C."/>
            <person name="Montmayeur A."/>
            <person name="Murphy C."/>
            <person name="Neiman D."/>
            <person name="Pearson M."/>
            <person name="Priest M."/>
            <person name="Roberts A."/>
            <person name="Saif S."/>
            <person name="Shea T."/>
            <person name="Sisk P."/>
            <person name="Sykes S."/>
            <person name="Wortman J."/>
            <person name="Nusbaum C."/>
            <person name="Birren B."/>
        </authorList>
    </citation>
    <scope>NUCLEOTIDE SEQUENCE [LARGE SCALE GENOMIC DNA]</scope>
    <source>
        <strain evidence="3">CBS 100218</strain>
    </source>
</reference>
<feature type="region of interest" description="Disordered" evidence="1">
    <location>
        <begin position="1029"/>
        <end position="1121"/>
    </location>
</feature>
<organism evidence="2 3">
    <name type="scientific">Coniosporium apollinis (strain CBS 100218)</name>
    <name type="common">Rock-inhabiting black yeast</name>
    <dbReference type="NCBI Taxonomy" id="1168221"/>
    <lineage>
        <taxon>Eukaryota</taxon>
        <taxon>Fungi</taxon>
        <taxon>Dikarya</taxon>
        <taxon>Ascomycota</taxon>
        <taxon>Pezizomycotina</taxon>
        <taxon>Dothideomycetes</taxon>
        <taxon>Dothideomycetes incertae sedis</taxon>
        <taxon>Coniosporium</taxon>
    </lineage>
</organism>
<proteinExistence type="predicted"/>
<feature type="compositionally biased region" description="Low complexity" evidence="1">
    <location>
        <begin position="766"/>
        <end position="785"/>
    </location>
</feature>
<feature type="compositionally biased region" description="Polar residues" evidence="1">
    <location>
        <begin position="593"/>
        <end position="606"/>
    </location>
</feature>
<dbReference type="EMBL" id="JH767557">
    <property type="protein sequence ID" value="EON62131.1"/>
    <property type="molecule type" value="Genomic_DNA"/>
</dbReference>
<dbReference type="GeneID" id="19898661"/>
<feature type="compositionally biased region" description="Basic and acidic residues" evidence="1">
    <location>
        <begin position="335"/>
        <end position="348"/>
    </location>
</feature>
<dbReference type="eggNOG" id="ENOG502SPHS">
    <property type="taxonomic scope" value="Eukaryota"/>
</dbReference>
<sequence>MPSLQQLSCSIELASSHDKLREYNTTYGDGFVETFVAVPDFPISFSIHLTSKGYIAPGLAMFIYMDGLYQCNRNKGGCRLGRAAINQEVNDLDFRVRQKETKNRDGTFVAREWRFEKLDIVSADEQSALNPDVPSNIGTIEVVVLRCRDTRDAPPDQISRMAPAGGNVARRINPARNARGPASVEQISSNLVSIQQASLAADTDVGSASGIFGLFDGSANDLPTNFGYDGNNDDRGRPYYHNRGLYHDERRSDWTNTYRSAPQKLLRPTVDGGSYCHGYSPPRTGGYRTGSYHYGRSPPRDNRFSNHDFGPRREEYSRSFNYYDGDWQQHSYSGHLRECPHPQRRRDSSSYSRVETLPSSSLESSRRFSNKTTFDELPAPSPPSHAPPVVINQYALYPNATSGRTHLADATQSRARRAASSSSEVGLDWNRSDVEARRNPSRQHYELDFRADDSETGRRVNSHRYQGPTAPFDIQSNRQRRISDHSHSHHPSYCQHDLDVHQPQQDNMRDRSNGPGPRAYCVQHGLSNDEECDSPDLSDRLKCTCSGSSQSKTGGKGNDFSASHSGGDNTSSSQRINAHSSGKRAAAERRGVNTANHGQVARNQSGHNHEKRDKSGHNSGHGWRNIKNNANAIGNSSNVRLDNSGKRSNQGNKTGLGDSQRTGSNEQLDWGHNDKLNNGNAKQSSCQLHGDGNQKSQSRHGNDSGANAMNGGGWTSNNQNQDDSGDQSNGNDWDDGPNKGSNGWDGNGTSGQHGDWQNDNKVNDSDQQCQCQDQDWNSNSNNEGGRNNGGDNGHWNAASNGQDNNEQANGTWGGADETNEQENNQNAAWDTTERSNQQEDESKNNNNDTWGVSNTPKHQDESSPKANEDQHKAHISTTVPYKTPGTSQPLLPTNSPNTRPYWSTWNATPDDLSSSASKAHRHRSEKVFIAPEEPCYKISRDTVERQQVDTQVRPGKGVAYTHSVKSVEYLDSIEKPYAVFRFMYRSRAMLEQILGSSIEETEEEYKQRVASMSKDDVIVELLRTRNAAATSSPVADNKAHGAQAAWSPSSQRGANGASSAKDDASRKSGQIQENQRNKKSHHGDSSADRDKGNSWDDGNNVITQGGWDNGGGQMPMNANGW</sequence>
<feature type="compositionally biased region" description="Polar residues" evidence="1">
    <location>
        <begin position="797"/>
        <end position="810"/>
    </location>
</feature>
<name>R7YKK0_CONA1</name>
<evidence type="ECO:0000313" key="2">
    <source>
        <dbReference type="EMBL" id="EON62131.1"/>
    </source>
</evidence>
<feature type="compositionally biased region" description="Polar residues" evidence="1">
    <location>
        <begin position="560"/>
        <end position="580"/>
    </location>
</feature>
<feature type="compositionally biased region" description="Basic and acidic residues" evidence="1">
    <location>
        <begin position="298"/>
        <end position="310"/>
    </location>
</feature>
<feature type="compositionally biased region" description="Basic and acidic residues" evidence="1">
    <location>
        <begin position="1082"/>
        <end position="1094"/>
    </location>
</feature>
<gene>
    <name evidence="2" type="ORF">W97_01350</name>
</gene>
<feature type="compositionally biased region" description="Basic and acidic residues" evidence="1">
    <location>
        <begin position="607"/>
        <end position="616"/>
    </location>
</feature>
<feature type="region of interest" description="Disordered" evidence="1">
    <location>
        <begin position="334"/>
        <end position="386"/>
    </location>
</feature>
<keyword evidence="3" id="KW-1185">Reference proteome</keyword>
<dbReference type="OrthoDB" id="5423516at2759"/>
<feature type="compositionally biased region" description="Polar residues" evidence="1">
    <location>
        <begin position="715"/>
        <end position="731"/>
    </location>
</feature>
<feature type="compositionally biased region" description="Basic and acidic residues" evidence="1">
    <location>
        <begin position="857"/>
        <end position="872"/>
    </location>
</feature>
<dbReference type="OMA" id="PEYLDTM"/>